<dbReference type="CDD" id="cd06301">
    <property type="entry name" value="PBP1_rhizopine_binding-like"/>
    <property type="match status" value="1"/>
</dbReference>
<dbReference type="EMBL" id="JACHFM010000003">
    <property type="protein sequence ID" value="MBB5223060.1"/>
    <property type="molecule type" value="Genomic_DNA"/>
</dbReference>
<gene>
    <name evidence="6" type="ORF">HNP73_003007</name>
</gene>
<dbReference type="GO" id="GO:0030246">
    <property type="term" value="F:carbohydrate binding"/>
    <property type="evidence" value="ECO:0007669"/>
    <property type="project" value="UniProtKB-ARBA"/>
</dbReference>
<evidence type="ECO:0000259" key="5">
    <source>
        <dbReference type="Pfam" id="PF13407"/>
    </source>
</evidence>
<dbReference type="InterPro" id="IPR028082">
    <property type="entry name" value="Peripla_BP_I"/>
</dbReference>
<feature type="chain" id="PRO_5032953923" evidence="4">
    <location>
        <begin position="21"/>
        <end position="309"/>
    </location>
</feature>
<comment type="similarity">
    <text evidence="2">Belongs to the bacterial solute-binding protein 2 family.</text>
</comment>
<sequence>MRTFLTGAVLAALLGTAAHAETFGVSMALFDDNWQTVLRNNMLDHAASLPDVTLQIEDAGGDISRQQSQIENFIASGVDGMIVLLVDSDSGGAMSATANAAGVPLIFVNLMPPNGDSLPDKQAWVGSDEVLAGTLQATEICKELGGKGDAVMLLGQLGTSGQRGRTEGVHNVLATPECSGIKLVDEQTANYMRTPGLDLMSNWLTSGIQPKAVFANNDEMALGAIRALKAAGVPMDQVIVGGVDATKDALAAMKAGDLDVTVFQNAKGQGVAAIDTMLEITKGEPYEKKTVVPFELVTPANLADYEALN</sequence>
<comment type="subcellular location">
    <subcellularLocation>
        <location evidence="1">Cell envelope</location>
    </subcellularLocation>
</comment>
<evidence type="ECO:0000256" key="2">
    <source>
        <dbReference type="ARBA" id="ARBA00007639"/>
    </source>
</evidence>
<dbReference type="Proteomes" id="UP000549457">
    <property type="component" value="Unassembled WGS sequence"/>
</dbReference>
<evidence type="ECO:0000256" key="3">
    <source>
        <dbReference type="ARBA" id="ARBA00022729"/>
    </source>
</evidence>
<dbReference type="InterPro" id="IPR025997">
    <property type="entry name" value="SBP_2_dom"/>
</dbReference>
<dbReference type="SUPFAM" id="SSF53822">
    <property type="entry name" value="Periplasmic binding protein-like I"/>
    <property type="match status" value="1"/>
</dbReference>
<dbReference type="Pfam" id="PF13407">
    <property type="entry name" value="Peripla_BP_4"/>
    <property type="match status" value="1"/>
</dbReference>
<evidence type="ECO:0000256" key="1">
    <source>
        <dbReference type="ARBA" id="ARBA00004196"/>
    </source>
</evidence>
<dbReference type="AlphaFoldDB" id="A0A840SQM7"/>
<feature type="signal peptide" evidence="4">
    <location>
        <begin position="1"/>
        <end position="20"/>
    </location>
</feature>
<dbReference type="PANTHER" id="PTHR46847">
    <property type="entry name" value="D-ALLOSE-BINDING PERIPLASMIC PROTEIN-RELATED"/>
    <property type="match status" value="1"/>
</dbReference>
<comment type="caution">
    <text evidence="6">The sequence shown here is derived from an EMBL/GenBank/DDBJ whole genome shotgun (WGS) entry which is preliminary data.</text>
</comment>
<dbReference type="GO" id="GO:0030313">
    <property type="term" value="C:cell envelope"/>
    <property type="evidence" value="ECO:0007669"/>
    <property type="project" value="UniProtKB-SubCell"/>
</dbReference>
<protein>
    <submittedName>
        <fullName evidence="6">Inositol transport system substrate-binding protein</fullName>
    </submittedName>
</protein>
<dbReference type="RefSeq" id="WP_184151262.1">
    <property type="nucleotide sequence ID" value="NZ_JACHFM010000003.1"/>
</dbReference>
<dbReference type="PANTHER" id="PTHR46847:SF1">
    <property type="entry name" value="D-ALLOSE-BINDING PERIPLASMIC PROTEIN-RELATED"/>
    <property type="match status" value="1"/>
</dbReference>
<proteinExistence type="inferred from homology"/>
<keyword evidence="3 4" id="KW-0732">Signal</keyword>
<keyword evidence="7" id="KW-1185">Reference proteome</keyword>
<evidence type="ECO:0000256" key="4">
    <source>
        <dbReference type="SAM" id="SignalP"/>
    </source>
</evidence>
<evidence type="ECO:0000313" key="6">
    <source>
        <dbReference type="EMBL" id="MBB5223060.1"/>
    </source>
</evidence>
<accession>A0A840SQM7</accession>
<feature type="domain" description="Periplasmic binding protein" evidence="5">
    <location>
        <begin position="23"/>
        <end position="284"/>
    </location>
</feature>
<organism evidence="6 7">
    <name type="scientific">Amaricoccus macauensis</name>
    <dbReference type="NCBI Taxonomy" id="57001"/>
    <lineage>
        <taxon>Bacteria</taxon>
        <taxon>Pseudomonadati</taxon>
        <taxon>Pseudomonadota</taxon>
        <taxon>Alphaproteobacteria</taxon>
        <taxon>Rhodobacterales</taxon>
        <taxon>Paracoccaceae</taxon>
        <taxon>Amaricoccus</taxon>
    </lineage>
</organism>
<evidence type="ECO:0000313" key="7">
    <source>
        <dbReference type="Proteomes" id="UP000549457"/>
    </source>
</evidence>
<reference evidence="6 7" key="1">
    <citation type="submission" date="2020-08" db="EMBL/GenBank/DDBJ databases">
        <title>Genomic Encyclopedia of Type Strains, Phase IV (KMG-IV): sequencing the most valuable type-strain genomes for metagenomic binning, comparative biology and taxonomic classification.</title>
        <authorList>
            <person name="Goeker M."/>
        </authorList>
    </citation>
    <scope>NUCLEOTIDE SEQUENCE [LARGE SCALE GENOMIC DNA]</scope>
    <source>
        <strain evidence="6 7">DSM 101730</strain>
    </source>
</reference>
<name>A0A840SQM7_9RHOB</name>
<dbReference type="Gene3D" id="3.40.50.2300">
    <property type="match status" value="2"/>
</dbReference>